<reference evidence="1 2" key="1">
    <citation type="submission" date="2017-05" db="EMBL/GenBank/DDBJ databases">
        <authorList>
            <person name="Song R."/>
            <person name="Chenine A.L."/>
            <person name="Ruprecht R.M."/>
        </authorList>
    </citation>
    <scope>NUCLEOTIDE SEQUENCE [LARGE SCALE GENOMIC DNA]</scope>
</reference>
<dbReference type="EMBL" id="MF042360">
    <property type="protein sequence ID" value="ARV77084.1"/>
    <property type="molecule type" value="Genomic_DNA"/>
</dbReference>
<evidence type="ECO:0000313" key="1">
    <source>
        <dbReference type="EMBL" id="ARV77084.1"/>
    </source>
</evidence>
<accession>A0A1Y0SWW3</accession>
<gene>
    <name evidence="1" type="ORF">PHABIO_456</name>
</gene>
<protein>
    <submittedName>
        <fullName evidence="1">Uncharacterized protein</fullName>
    </submittedName>
</protein>
<name>A0A1Y0SWW3_9CAUD</name>
<keyword evidence="2" id="KW-1185">Reference proteome</keyword>
<evidence type="ECO:0000313" key="2">
    <source>
        <dbReference type="Proteomes" id="UP000225448"/>
    </source>
</evidence>
<dbReference type="Proteomes" id="UP000225448">
    <property type="component" value="Segment"/>
</dbReference>
<proteinExistence type="predicted"/>
<sequence length="173" mass="18726">MFLLKIMSNQNLPDNDMTKNYKMIAIGSGDQFEFYHDPDTGLPMAQVVPKEGESYSVELTGNAYVVSETGKTVSSHWARSLWGRSELKGTVGADASEVTVTEKNIEISSNTRVEVTAVGTNNDIIAGGRKAFPLAAEEKPAPSVHDQAVAELARRALLNEANPNPEPKVTYTA</sequence>
<organism evidence="1 2">
    <name type="scientific">Pseudomonas phage Phabio</name>
    <dbReference type="NCBI Taxonomy" id="2006668"/>
    <lineage>
        <taxon>Viruses</taxon>
        <taxon>Duplodnaviria</taxon>
        <taxon>Heunggongvirae</taxon>
        <taxon>Uroviricota</taxon>
        <taxon>Caudoviricetes</taxon>
        <taxon>Chimalliviridae</taxon>
        <taxon>Phabiovirus</taxon>
        <taxon>Phabiovirus phabio</taxon>
    </lineage>
</organism>